<dbReference type="PIRSF" id="PIRSF015921">
    <property type="entry name" value="FA_sphinglp_des"/>
    <property type="match status" value="1"/>
</dbReference>
<dbReference type="Pfam" id="PF00487">
    <property type="entry name" value="FA_desaturase"/>
    <property type="match status" value="1"/>
</dbReference>
<feature type="domain" description="Fatty acid desaturase" evidence="2">
    <location>
        <begin position="71"/>
        <end position="349"/>
    </location>
</feature>
<dbReference type="GO" id="GO:0016717">
    <property type="term" value="F:oxidoreductase activity, acting on paired donors, with oxidation of a pair of donors resulting in the reduction of molecular oxygen to two molecules of water"/>
    <property type="evidence" value="ECO:0007669"/>
    <property type="project" value="TreeGrafter"/>
</dbReference>
<dbReference type="InterPro" id="IPR005804">
    <property type="entry name" value="FA_desaturase_dom"/>
</dbReference>
<feature type="transmembrane region" description="Helical" evidence="1">
    <location>
        <begin position="237"/>
        <end position="259"/>
    </location>
</feature>
<organism evidence="3 4">
    <name type="scientific">Chitinophaga barathri</name>
    <dbReference type="NCBI Taxonomy" id="1647451"/>
    <lineage>
        <taxon>Bacteria</taxon>
        <taxon>Pseudomonadati</taxon>
        <taxon>Bacteroidota</taxon>
        <taxon>Chitinophagia</taxon>
        <taxon>Chitinophagales</taxon>
        <taxon>Chitinophagaceae</taxon>
        <taxon>Chitinophaga</taxon>
    </lineage>
</organism>
<feature type="transmembrane region" description="Helical" evidence="1">
    <location>
        <begin position="44"/>
        <end position="64"/>
    </location>
</feature>
<dbReference type="AlphaFoldDB" id="A0A3N4MHI2"/>
<keyword evidence="1" id="KW-0472">Membrane</keyword>
<sequence>MKAKKLDIVRFASKGKDGFYDTVKARARAYFDLHNISPYANGQMWVKTAVMLSLYFVPYAFILGDVAGGNVWIFMSFWFLMGLGVSGIGTAVMHDANHGTYSPNKTTNKLISHSLEVIGGYTVNWKIQHNILHHTYTNVSGLDEDIDTMGLIRLSPNQPIKKFHRYQHVYAWFFYMIMTLYWMTAKDFFQVARYRKFDLLVKQQLSLTRAMWQISLFKAVYYGYILVLPLVFADIPWYFVVGGFLVMHFTAGLLLSCIFQPAHIMETSDFKPPVEEENKRQMENSWAVHEIGNTTNFAPKNRILSWFAGGLNYQIEHHLFSNICHVHYRKLAPIVKKTAREFGLPYNEQRTFLKALWAHGIMLKKLGRMQPVPVKA</sequence>
<dbReference type="CDD" id="cd03506">
    <property type="entry name" value="Delta6-FADS-like"/>
    <property type="match status" value="1"/>
</dbReference>
<dbReference type="EMBL" id="RMBX01000010">
    <property type="protein sequence ID" value="RPD39550.1"/>
    <property type="molecule type" value="Genomic_DNA"/>
</dbReference>
<reference evidence="4" key="1">
    <citation type="submission" date="2018-11" db="EMBL/GenBank/DDBJ databases">
        <title>Chitinophaga lutea sp.nov., isolate from arsenic contaminated soil.</title>
        <authorList>
            <person name="Zong Y."/>
        </authorList>
    </citation>
    <scope>NUCLEOTIDE SEQUENCE [LARGE SCALE GENOMIC DNA]</scope>
    <source>
        <strain evidence="4">YLT18</strain>
    </source>
</reference>
<protein>
    <submittedName>
        <fullName evidence="3">Acyl-CoA desaturase</fullName>
    </submittedName>
</protein>
<comment type="caution">
    <text evidence="3">The sequence shown here is derived from an EMBL/GenBank/DDBJ whole genome shotgun (WGS) entry which is preliminary data.</text>
</comment>
<dbReference type="OrthoDB" id="104711at2"/>
<dbReference type="InterPro" id="IPR012171">
    <property type="entry name" value="Fatty_acid_desaturase"/>
</dbReference>
<evidence type="ECO:0000313" key="3">
    <source>
        <dbReference type="EMBL" id="RPD39550.1"/>
    </source>
</evidence>
<dbReference type="GO" id="GO:0008610">
    <property type="term" value="P:lipid biosynthetic process"/>
    <property type="evidence" value="ECO:0007669"/>
    <property type="project" value="UniProtKB-ARBA"/>
</dbReference>
<proteinExistence type="predicted"/>
<keyword evidence="1" id="KW-1133">Transmembrane helix</keyword>
<dbReference type="Proteomes" id="UP000279089">
    <property type="component" value="Unassembled WGS sequence"/>
</dbReference>
<keyword evidence="4" id="KW-1185">Reference proteome</keyword>
<name>A0A3N4MHI2_9BACT</name>
<evidence type="ECO:0000256" key="1">
    <source>
        <dbReference type="SAM" id="Phobius"/>
    </source>
</evidence>
<feature type="transmembrane region" description="Helical" evidence="1">
    <location>
        <begin position="71"/>
        <end position="93"/>
    </location>
</feature>
<accession>A0A3N4MHI2</accession>
<keyword evidence="1" id="KW-0812">Transmembrane</keyword>
<feature type="transmembrane region" description="Helical" evidence="1">
    <location>
        <begin position="210"/>
        <end position="231"/>
    </location>
</feature>
<dbReference type="PANTHER" id="PTHR19353">
    <property type="entry name" value="FATTY ACID DESATURASE 2"/>
    <property type="match status" value="1"/>
</dbReference>
<gene>
    <name evidence="3" type="ORF">EG028_17990</name>
</gene>
<dbReference type="PANTHER" id="PTHR19353:SF19">
    <property type="entry name" value="DELTA(5) FATTY ACID DESATURASE C-RELATED"/>
    <property type="match status" value="1"/>
</dbReference>
<dbReference type="GO" id="GO:0016020">
    <property type="term" value="C:membrane"/>
    <property type="evidence" value="ECO:0007669"/>
    <property type="project" value="TreeGrafter"/>
</dbReference>
<dbReference type="RefSeq" id="WP_120515689.1">
    <property type="nucleotide sequence ID" value="NZ_QXZY01000004.1"/>
</dbReference>
<feature type="transmembrane region" description="Helical" evidence="1">
    <location>
        <begin position="169"/>
        <end position="189"/>
    </location>
</feature>
<evidence type="ECO:0000259" key="2">
    <source>
        <dbReference type="Pfam" id="PF00487"/>
    </source>
</evidence>
<evidence type="ECO:0000313" key="4">
    <source>
        <dbReference type="Proteomes" id="UP000279089"/>
    </source>
</evidence>